<dbReference type="Pfam" id="PF18044">
    <property type="entry name" value="zf-CCCH_4"/>
    <property type="match status" value="1"/>
</dbReference>
<dbReference type="PROSITE" id="PS50103">
    <property type="entry name" value="ZF_C3H1"/>
    <property type="match status" value="1"/>
</dbReference>
<evidence type="ECO:0000259" key="7">
    <source>
        <dbReference type="PROSITE" id="PS50103"/>
    </source>
</evidence>
<evidence type="ECO:0000256" key="2">
    <source>
        <dbReference type="ARBA" id="ARBA00022771"/>
    </source>
</evidence>
<feature type="compositionally biased region" description="Polar residues" evidence="6">
    <location>
        <begin position="77"/>
        <end position="87"/>
    </location>
</feature>
<keyword evidence="5" id="KW-0175">Coiled coil</keyword>
<keyword evidence="1 4" id="KW-0479">Metal-binding</keyword>
<evidence type="ECO:0000256" key="1">
    <source>
        <dbReference type="ARBA" id="ARBA00022723"/>
    </source>
</evidence>
<feature type="compositionally biased region" description="Low complexity" evidence="6">
    <location>
        <begin position="880"/>
        <end position="897"/>
    </location>
</feature>
<accession>A0A8K0WVU3</accession>
<feature type="compositionally biased region" description="Polar residues" evidence="6">
    <location>
        <begin position="33"/>
        <end position="42"/>
    </location>
</feature>
<feature type="compositionally biased region" description="Basic and acidic residues" evidence="6">
    <location>
        <begin position="910"/>
        <end position="920"/>
    </location>
</feature>
<feature type="compositionally biased region" description="Basic and acidic residues" evidence="6">
    <location>
        <begin position="769"/>
        <end position="779"/>
    </location>
</feature>
<dbReference type="GO" id="GO:0008270">
    <property type="term" value="F:zinc ion binding"/>
    <property type="evidence" value="ECO:0007669"/>
    <property type="project" value="UniProtKB-KW"/>
</dbReference>
<name>A0A8K0WVU3_9HYPO</name>
<comment type="caution">
    <text evidence="8">The sequence shown here is derived from an EMBL/GenBank/DDBJ whole genome shotgun (WGS) entry which is preliminary data.</text>
</comment>
<feature type="compositionally biased region" description="Basic and acidic residues" evidence="6">
    <location>
        <begin position="846"/>
        <end position="868"/>
    </location>
</feature>
<protein>
    <recommendedName>
        <fullName evidence="7">C3H1-type domain-containing protein</fullName>
    </recommendedName>
</protein>
<feature type="compositionally biased region" description="Basic and acidic residues" evidence="6">
    <location>
        <begin position="1391"/>
        <end position="1401"/>
    </location>
</feature>
<reference evidence="8" key="1">
    <citation type="journal article" date="2021" name="Nat. Commun.">
        <title>Genetic determinants of endophytism in the Arabidopsis root mycobiome.</title>
        <authorList>
            <person name="Mesny F."/>
            <person name="Miyauchi S."/>
            <person name="Thiergart T."/>
            <person name="Pickel B."/>
            <person name="Atanasova L."/>
            <person name="Karlsson M."/>
            <person name="Huettel B."/>
            <person name="Barry K.W."/>
            <person name="Haridas S."/>
            <person name="Chen C."/>
            <person name="Bauer D."/>
            <person name="Andreopoulos W."/>
            <person name="Pangilinan J."/>
            <person name="LaButti K."/>
            <person name="Riley R."/>
            <person name="Lipzen A."/>
            <person name="Clum A."/>
            <person name="Drula E."/>
            <person name="Henrissat B."/>
            <person name="Kohler A."/>
            <person name="Grigoriev I.V."/>
            <person name="Martin F.M."/>
            <person name="Hacquard S."/>
        </authorList>
    </citation>
    <scope>NUCLEOTIDE SEQUENCE</scope>
    <source>
        <strain evidence="8">MPI-CAGE-CH-0235</strain>
    </source>
</reference>
<sequence>MQSWSNSGQDGADGHNSWQSAYAFDGQDAHFDPNQSWPQSMVDQAGPYSHIETQEGAAPNYFDPSQSDNAFLAGNLHGTTQPQPSYNSQDSLSLAQQYSQSAQDVVDAPFHNIHPDIYAQSGKMDIGDGMGHLGQVQGHPHAHPQSFAEYSFAQNGEQAFESPVPQYSQAQLLAQQARQQSHTPVQRYEALHGNFPHGQTHGYSRPPQPSPVQRQQAYSHNSPSFQGQMNPQTGQYDASTHVAYQQQVQRHQSSPPPQQPQQPSQGYQQPNGNYIPQRAPVYQQQPIQHSPRVPESTTQAQYAPQHQQQAPHLQPQPQLQQSPPQPPPQSQTPEVIPGSLEQVAAEPAPKKRKRTSAKTSPEIPFAEPVVFQTDSPAEVSLKKPGETIDSFDPPVPSPEDAQALAQFSKRPKAAQTRFPSIKGLPYLMCDGTVKLPVPKSYDKLAPVIALPSRSTKPMVPELGYPLPCELQGRFTSQYRPSLDKKGGLDERRAESQGLLDEFDHSMHALGKRRPKYTEYPHAFKEQLKSDEASKKKAKKELEGDKDSREDRNKPIRSATRPTDPVEAAGWDVIGIVHIDEATARTNSLIAGRVQQAGDFFIKLRSDMNKSKLDLDQAIKEKRAEAEIAALRHDADQKREALYKALDATLIHADDAVLDNLGGHQKLVLSLVNVLISCIKATDFSGKLPAAVWELFTHFRMTKKIAETTNFETVRKKFADKGDKKMKELVQEVTVNIKKLSKTEESSTGYTGTSNRPKVAKPADTTSVKRNRDDEADTRTVKKIAVEPGTSLLSKKLAQPKIQPPMSRTGAAKTGLSSVLPGKMKPVAKPTPRPEQPAGDDSASGPSDDKGSKVEVKKTVSKFEPKGPRTETPVPLPKVPTSSTSSALSGIASLLDSINAPKADSPGATPKEAKGADVVETAEEKAKRLKKEARRKLRVSWKPENELVQVKIFHKDDGEDDGREGNMIRDAADDRSEGMVLKQRAADVDEDDEDDDIPYQPWVGPVATNFSVLPEEVRHKNYVTRGGNVTFATEEQQLIAEREQKELMALYTDIDDIPATPKSPPPDLSAIDSERKTVQLPSEDAKFQEIHLRWRDEQQMGIDGALYAATKRLDAKGAPSSQLDTIFGRLREAPTGIPHTAQSSTSGSSIRLGPSNVKIPLLVGAAAEGQALAILESEKIKTWHDRSPIIPDPTRVHNYADEKTQMAAMVVELTSKVLSGKPYPATAPPEWLLDDDERVREWWLGYNKEAAAKQKKMEEERAKAEAEASAAATAAAIAAASAGNAQQDWSAYYAQQQAYAPYMALLQQMNGGQQNAQAGGANAQAIPDNQLQSILAAINQPSQPQAQAQAQQPLSAASFLNPNDPSYQQVMMLAQMSQGQGQGQMSGTNGNHDGERDWDRNDNYQSGSYKDNKGKKKATLPPHKPANRALIGTKPCTFWQQGKCARGDKCTFRHD</sequence>
<evidence type="ECO:0000313" key="9">
    <source>
        <dbReference type="Proteomes" id="UP000813444"/>
    </source>
</evidence>
<keyword evidence="9" id="KW-1185">Reference proteome</keyword>
<feature type="region of interest" description="Disordered" evidence="6">
    <location>
        <begin position="525"/>
        <end position="563"/>
    </location>
</feature>
<dbReference type="InterPro" id="IPR000571">
    <property type="entry name" value="Znf_CCCH"/>
</dbReference>
<keyword evidence="2 4" id="KW-0863">Zinc-finger</keyword>
<evidence type="ECO:0000256" key="3">
    <source>
        <dbReference type="ARBA" id="ARBA00022833"/>
    </source>
</evidence>
<feature type="compositionally biased region" description="Basic and acidic residues" evidence="6">
    <location>
        <begin position="952"/>
        <end position="976"/>
    </location>
</feature>
<dbReference type="PANTHER" id="PTHR24216">
    <property type="entry name" value="PAXILLIN-RELATED"/>
    <property type="match status" value="1"/>
</dbReference>
<feature type="compositionally biased region" description="Low complexity" evidence="6">
    <location>
        <begin position="298"/>
        <end position="322"/>
    </location>
</feature>
<evidence type="ECO:0000256" key="4">
    <source>
        <dbReference type="PROSITE-ProRule" id="PRU00723"/>
    </source>
</evidence>
<feature type="region of interest" description="Disordered" evidence="6">
    <location>
        <begin position="951"/>
        <end position="1003"/>
    </location>
</feature>
<feature type="compositionally biased region" description="Low complexity" evidence="6">
    <location>
        <begin position="836"/>
        <end position="845"/>
    </location>
</feature>
<dbReference type="InterPro" id="IPR036855">
    <property type="entry name" value="Znf_CCCH_sf"/>
</dbReference>
<feature type="region of interest" description="Disordered" evidence="6">
    <location>
        <begin position="1375"/>
        <end position="1428"/>
    </location>
</feature>
<evidence type="ECO:0000256" key="6">
    <source>
        <dbReference type="SAM" id="MobiDB-lite"/>
    </source>
</evidence>
<dbReference type="InterPro" id="IPR041367">
    <property type="entry name" value="Znf-CCCH_4"/>
</dbReference>
<evidence type="ECO:0000313" key="8">
    <source>
        <dbReference type="EMBL" id="KAH7325802.1"/>
    </source>
</evidence>
<feature type="region of interest" description="Disordered" evidence="6">
    <location>
        <begin position="192"/>
        <end position="362"/>
    </location>
</feature>
<dbReference type="OrthoDB" id="4347at2759"/>
<feature type="zinc finger region" description="C3H1-type" evidence="4">
    <location>
        <begin position="1429"/>
        <end position="1454"/>
    </location>
</feature>
<feature type="region of interest" description="Disordered" evidence="6">
    <location>
        <begin position="1"/>
        <end position="100"/>
    </location>
</feature>
<feature type="region of interest" description="Disordered" evidence="6">
    <location>
        <begin position="741"/>
        <end position="782"/>
    </location>
</feature>
<feature type="compositionally biased region" description="Polar residues" evidence="6">
    <location>
        <begin position="217"/>
        <end position="244"/>
    </location>
</feature>
<feature type="domain" description="C3H1-type" evidence="7">
    <location>
        <begin position="1429"/>
        <end position="1454"/>
    </location>
</feature>
<dbReference type="Gene3D" id="4.10.1000.10">
    <property type="entry name" value="Zinc finger, CCCH-type"/>
    <property type="match status" value="1"/>
</dbReference>
<feature type="compositionally biased region" description="Low complexity" evidence="6">
    <location>
        <begin position="1375"/>
        <end position="1386"/>
    </location>
</feature>
<feature type="compositionally biased region" description="Basic and acidic residues" evidence="6">
    <location>
        <begin position="525"/>
        <end position="553"/>
    </location>
</feature>
<evidence type="ECO:0000256" key="5">
    <source>
        <dbReference type="SAM" id="Coils"/>
    </source>
</evidence>
<feature type="coiled-coil region" evidence="5">
    <location>
        <begin position="1246"/>
        <end position="1273"/>
    </location>
</feature>
<dbReference type="Proteomes" id="UP000813444">
    <property type="component" value="Unassembled WGS sequence"/>
</dbReference>
<feature type="region of interest" description="Disordered" evidence="6">
    <location>
        <begin position="794"/>
        <end position="920"/>
    </location>
</feature>
<dbReference type="EMBL" id="JAGPNK010000002">
    <property type="protein sequence ID" value="KAH7325802.1"/>
    <property type="molecule type" value="Genomic_DNA"/>
</dbReference>
<organism evidence="8 9">
    <name type="scientific">Stachybotrys elegans</name>
    <dbReference type="NCBI Taxonomy" id="80388"/>
    <lineage>
        <taxon>Eukaryota</taxon>
        <taxon>Fungi</taxon>
        <taxon>Dikarya</taxon>
        <taxon>Ascomycota</taxon>
        <taxon>Pezizomycotina</taxon>
        <taxon>Sordariomycetes</taxon>
        <taxon>Hypocreomycetidae</taxon>
        <taxon>Hypocreales</taxon>
        <taxon>Stachybotryaceae</taxon>
        <taxon>Stachybotrys</taxon>
    </lineage>
</organism>
<feature type="region of interest" description="Disordered" evidence="6">
    <location>
        <begin position="1339"/>
        <end position="1361"/>
    </location>
</feature>
<dbReference type="PANTHER" id="PTHR24216:SF65">
    <property type="entry name" value="PAXILLIN-LIKE PROTEIN 1"/>
    <property type="match status" value="1"/>
</dbReference>
<proteinExistence type="predicted"/>
<keyword evidence="3 4" id="KW-0862">Zinc</keyword>
<feature type="compositionally biased region" description="Low complexity" evidence="6">
    <location>
        <begin position="88"/>
        <end position="100"/>
    </location>
</feature>
<feature type="compositionally biased region" description="Low complexity" evidence="6">
    <location>
        <begin position="1339"/>
        <end position="1357"/>
    </location>
</feature>
<feature type="compositionally biased region" description="Low complexity" evidence="6">
    <location>
        <begin position="261"/>
        <end position="270"/>
    </location>
</feature>
<feature type="compositionally biased region" description="Acidic residues" evidence="6">
    <location>
        <begin position="987"/>
        <end position="996"/>
    </location>
</feature>
<gene>
    <name evidence="8" type="ORF">B0I35DRAFT_474537</name>
</gene>
<dbReference type="SUPFAM" id="SSF90229">
    <property type="entry name" value="CCCH zinc finger"/>
    <property type="match status" value="1"/>
</dbReference>